<protein>
    <submittedName>
        <fullName evidence="3">Prepilin-type N-terminal cleavage/methylation domain-containing protein</fullName>
    </submittedName>
</protein>
<accession>A0A7I8BMT2</accession>
<dbReference type="SUPFAM" id="SSF54523">
    <property type="entry name" value="Pili subunits"/>
    <property type="match status" value="1"/>
</dbReference>
<reference evidence="3 4" key="1">
    <citation type="journal article" date="2020" name="Genes (Basel)">
        <title>Genomic Comparison of Insect Gut Symbionts from Divergent Burkholderia Subclades.</title>
        <authorList>
            <person name="Takeshita K."/>
            <person name="Kikuchi Y."/>
        </authorList>
    </citation>
    <scope>NUCLEOTIDE SEQUENCE [LARGE SCALE GENOMIC DNA]</scope>
    <source>
        <strain evidence="3 4">PGU16</strain>
    </source>
</reference>
<evidence type="ECO:0000256" key="2">
    <source>
        <dbReference type="SAM" id="Phobius"/>
    </source>
</evidence>
<keyword evidence="4" id="KW-1185">Reference proteome</keyword>
<dbReference type="AlphaFoldDB" id="A0A7I8BMT2"/>
<evidence type="ECO:0000313" key="4">
    <source>
        <dbReference type="Proteomes" id="UP000510888"/>
    </source>
</evidence>
<dbReference type="Pfam" id="PF16732">
    <property type="entry name" value="ComP_DUS"/>
    <property type="match status" value="1"/>
</dbReference>
<dbReference type="NCBIfam" id="TIGR02532">
    <property type="entry name" value="IV_pilin_GFxxxE"/>
    <property type="match status" value="1"/>
</dbReference>
<keyword evidence="2" id="KW-0812">Transmembrane</keyword>
<dbReference type="KEGG" id="plad:PPGU16_25780"/>
<dbReference type="Gene3D" id="3.30.700.10">
    <property type="entry name" value="Glycoprotein, Type 4 Pilin"/>
    <property type="match status" value="1"/>
</dbReference>
<keyword evidence="2" id="KW-1133">Transmembrane helix</keyword>
<evidence type="ECO:0000256" key="1">
    <source>
        <dbReference type="SAM" id="MobiDB-lite"/>
    </source>
</evidence>
<dbReference type="EMBL" id="AP023174">
    <property type="protein sequence ID" value="BCF89511.1"/>
    <property type="molecule type" value="Genomic_DNA"/>
</dbReference>
<dbReference type="Proteomes" id="UP000510888">
    <property type="component" value="Chromosome 1"/>
</dbReference>
<dbReference type="GO" id="GO:0043683">
    <property type="term" value="P:type IV pilus assembly"/>
    <property type="evidence" value="ECO:0007669"/>
    <property type="project" value="InterPro"/>
</dbReference>
<dbReference type="Pfam" id="PF07963">
    <property type="entry name" value="N_methyl"/>
    <property type="match status" value="1"/>
</dbReference>
<keyword evidence="2" id="KW-0472">Membrane</keyword>
<dbReference type="RefSeq" id="WP_180720366.1">
    <property type="nucleotide sequence ID" value="NZ_AP023174.1"/>
</dbReference>
<dbReference type="InterPro" id="IPR045584">
    <property type="entry name" value="Pilin-like"/>
</dbReference>
<name>A0A7I8BMT2_9BURK</name>
<dbReference type="InterPro" id="IPR012902">
    <property type="entry name" value="N_methyl_site"/>
</dbReference>
<dbReference type="InterPro" id="IPR031982">
    <property type="entry name" value="PilE-like"/>
</dbReference>
<feature type="region of interest" description="Disordered" evidence="1">
    <location>
        <begin position="124"/>
        <end position="143"/>
    </location>
</feature>
<proteinExistence type="predicted"/>
<organism evidence="3 4">
    <name type="scientific">Paraburkholderia largidicola</name>
    <dbReference type="NCBI Taxonomy" id="3014751"/>
    <lineage>
        <taxon>Bacteria</taxon>
        <taxon>Pseudomonadati</taxon>
        <taxon>Pseudomonadota</taxon>
        <taxon>Betaproteobacteria</taxon>
        <taxon>Burkholderiales</taxon>
        <taxon>Burkholderiaceae</taxon>
        <taxon>Paraburkholderia</taxon>
    </lineage>
</organism>
<evidence type="ECO:0000313" key="3">
    <source>
        <dbReference type="EMBL" id="BCF89511.1"/>
    </source>
</evidence>
<gene>
    <name evidence="3" type="ORF">PPGU16_25780</name>
</gene>
<feature type="transmembrane region" description="Helical" evidence="2">
    <location>
        <begin position="12"/>
        <end position="35"/>
    </location>
</feature>
<sequence length="143" mass="14803">MSVAKKPKPQAFSLLELVVALAIAATLAVVAIPSYRGHIAKAHRTDAASALYRAAQFAESAAHVDGAPLPSGLDQAPQGGRAVYRLRILPADDSNGGYALEAQPLDNGPMAEDSCGTFILDATGSKSNRNASGADPDECWSAR</sequence>